<protein>
    <recommendedName>
        <fullName evidence="4">Nucleoid-associated protein</fullName>
    </recommendedName>
</protein>
<dbReference type="Proteomes" id="UP000198693">
    <property type="component" value="Unassembled WGS sequence"/>
</dbReference>
<feature type="region of interest" description="Disordered" evidence="1">
    <location>
        <begin position="295"/>
        <end position="316"/>
    </location>
</feature>
<dbReference type="AlphaFoldDB" id="A0A1I7FJK5"/>
<evidence type="ECO:0008006" key="4">
    <source>
        <dbReference type="Google" id="ProtNLM"/>
    </source>
</evidence>
<name>A0A1I7FJK5_9GAMM</name>
<organism evidence="2 3">
    <name type="scientific">Halomonas korlensis</name>
    <dbReference type="NCBI Taxonomy" id="463301"/>
    <lineage>
        <taxon>Bacteria</taxon>
        <taxon>Pseudomonadati</taxon>
        <taxon>Pseudomonadota</taxon>
        <taxon>Gammaproteobacteria</taxon>
        <taxon>Oceanospirillales</taxon>
        <taxon>Halomonadaceae</taxon>
        <taxon>Halomonas</taxon>
    </lineage>
</organism>
<reference evidence="3" key="1">
    <citation type="submission" date="2016-10" db="EMBL/GenBank/DDBJ databases">
        <authorList>
            <person name="Varghese N."/>
            <person name="Submissions S."/>
        </authorList>
    </citation>
    <scope>NUCLEOTIDE SEQUENCE [LARGE SCALE GENOMIC DNA]</scope>
    <source>
        <strain evidence="3">CGMCC 1.6981</strain>
    </source>
</reference>
<evidence type="ECO:0000313" key="2">
    <source>
        <dbReference type="EMBL" id="SFU36360.1"/>
    </source>
</evidence>
<dbReference type="STRING" id="463301.SAMN04487955_101536"/>
<sequence>MAGQPLESVLTQAQRDSLEIVDFIFHIIDPDAPGKVIKLDEVQLQPKQRAFFIERLRDIAEGTQYVFNSDAANLQVHSQQLIEERDGFVDLSYSLTQEFARLHGGQMSAGVFIISVVKYLASAHDWRQLVFLLKMDQQESFTYSYEDREGRRVAIVNEIPNALNENKRAIQKSALIDSTDRFAWDVLAFDRVKKPEIGDYFRDFLGVIERQQDSTLTKSAHTAVRKWAREIPQESLPPGEDINTYLGRALNYLKDHDTFVTDAFLETVVRDEDPRRKELCALSLRDVLAEAGVAGQTFRPRPNSLPKKQKNQTYETSEGVTITYEGTLETAGIDIVHLDNGGARVTIETHRLIPKG</sequence>
<evidence type="ECO:0000313" key="3">
    <source>
        <dbReference type="Proteomes" id="UP000198693"/>
    </source>
</evidence>
<dbReference type="EMBL" id="FPBP01000001">
    <property type="protein sequence ID" value="SFU36360.1"/>
    <property type="molecule type" value="Genomic_DNA"/>
</dbReference>
<dbReference type="OrthoDB" id="6971963at2"/>
<proteinExistence type="predicted"/>
<dbReference type="Pfam" id="PF04245">
    <property type="entry name" value="NA37"/>
    <property type="match status" value="1"/>
</dbReference>
<dbReference type="RefSeq" id="WP_089792604.1">
    <property type="nucleotide sequence ID" value="NZ_FPBP01000001.1"/>
</dbReference>
<keyword evidence="3" id="KW-1185">Reference proteome</keyword>
<accession>A0A1I7FJK5</accession>
<dbReference type="GO" id="GO:0009295">
    <property type="term" value="C:nucleoid"/>
    <property type="evidence" value="ECO:0007669"/>
    <property type="project" value="InterPro"/>
</dbReference>
<gene>
    <name evidence="2" type="ORF">SAMN04487955_101536</name>
</gene>
<dbReference type="InterPro" id="IPR007358">
    <property type="entry name" value="Nucleoid_associated_NdpA"/>
</dbReference>
<evidence type="ECO:0000256" key="1">
    <source>
        <dbReference type="SAM" id="MobiDB-lite"/>
    </source>
</evidence>